<feature type="domain" description="N-acetyltransferase" evidence="1">
    <location>
        <begin position="1"/>
        <end position="108"/>
    </location>
</feature>
<protein>
    <submittedName>
        <fullName evidence="2">GNAT family N-acetyltransferase</fullName>
    </submittedName>
</protein>
<dbReference type="SUPFAM" id="SSF55729">
    <property type="entry name" value="Acyl-CoA N-acyltransferases (Nat)"/>
    <property type="match status" value="1"/>
</dbReference>
<dbReference type="PANTHER" id="PTHR43792:SF1">
    <property type="entry name" value="N-ACETYLTRANSFERASE DOMAIN-CONTAINING PROTEIN"/>
    <property type="match status" value="1"/>
</dbReference>
<sequence length="108" mass="12638">MNLMVQKSEDTPGGFPGFRIESGKRGKIQYELGWFFNRRFWRQGYAFEACHAVIQYAFDALGAKKVFSETIDGVKSVALMEKLGMEREEIQPDPEHGWQWYVYAIHRE</sequence>
<gene>
    <name evidence="2" type="ORF">IAD31_09880</name>
</gene>
<name>A0A9D1CIQ1_9FIRM</name>
<dbReference type="GO" id="GO:0016747">
    <property type="term" value="F:acyltransferase activity, transferring groups other than amino-acyl groups"/>
    <property type="evidence" value="ECO:0007669"/>
    <property type="project" value="InterPro"/>
</dbReference>
<organism evidence="2 3">
    <name type="scientific">Candidatus Enterenecus faecium</name>
    <dbReference type="NCBI Taxonomy" id="2840780"/>
    <lineage>
        <taxon>Bacteria</taxon>
        <taxon>Bacillati</taxon>
        <taxon>Bacillota</taxon>
        <taxon>Clostridia</taxon>
        <taxon>Eubacteriales</taxon>
        <taxon>Candidatus Enterenecus</taxon>
    </lineage>
</organism>
<evidence type="ECO:0000313" key="3">
    <source>
        <dbReference type="Proteomes" id="UP000886879"/>
    </source>
</evidence>
<dbReference type="InterPro" id="IPR000182">
    <property type="entry name" value="GNAT_dom"/>
</dbReference>
<dbReference type="InterPro" id="IPR016181">
    <property type="entry name" value="Acyl_CoA_acyltransferase"/>
</dbReference>
<dbReference type="PROSITE" id="PS51186">
    <property type="entry name" value="GNAT"/>
    <property type="match status" value="1"/>
</dbReference>
<evidence type="ECO:0000313" key="2">
    <source>
        <dbReference type="EMBL" id="HIQ61879.1"/>
    </source>
</evidence>
<comment type="caution">
    <text evidence="2">The sequence shown here is derived from an EMBL/GenBank/DDBJ whole genome shotgun (WGS) entry which is preliminary data.</text>
</comment>
<dbReference type="EMBL" id="DVFO01000106">
    <property type="protein sequence ID" value="HIQ61879.1"/>
    <property type="molecule type" value="Genomic_DNA"/>
</dbReference>
<reference evidence="2" key="1">
    <citation type="submission" date="2020-10" db="EMBL/GenBank/DDBJ databases">
        <authorList>
            <person name="Gilroy R."/>
        </authorList>
    </citation>
    <scope>NUCLEOTIDE SEQUENCE</scope>
    <source>
        <strain evidence="2">ChiGjej2B2-12916</strain>
    </source>
</reference>
<dbReference type="AlphaFoldDB" id="A0A9D1CIQ1"/>
<accession>A0A9D1CIQ1</accession>
<dbReference type="InterPro" id="IPR051531">
    <property type="entry name" value="N-acetyltransferase"/>
</dbReference>
<evidence type="ECO:0000259" key="1">
    <source>
        <dbReference type="PROSITE" id="PS51186"/>
    </source>
</evidence>
<dbReference type="Proteomes" id="UP000886879">
    <property type="component" value="Unassembled WGS sequence"/>
</dbReference>
<reference evidence="2" key="2">
    <citation type="journal article" date="2021" name="PeerJ">
        <title>Extensive microbial diversity within the chicken gut microbiome revealed by metagenomics and culture.</title>
        <authorList>
            <person name="Gilroy R."/>
            <person name="Ravi A."/>
            <person name="Getino M."/>
            <person name="Pursley I."/>
            <person name="Horton D.L."/>
            <person name="Alikhan N.F."/>
            <person name="Baker D."/>
            <person name="Gharbi K."/>
            <person name="Hall N."/>
            <person name="Watson M."/>
            <person name="Adriaenssens E.M."/>
            <person name="Foster-Nyarko E."/>
            <person name="Jarju S."/>
            <person name="Secka A."/>
            <person name="Antonio M."/>
            <person name="Oren A."/>
            <person name="Chaudhuri R.R."/>
            <person name="La Ragione R."/>
            <person name="Hildebrand F."/>
            <person name="Pallen M.J."/>
        </authorList>
    </citation>
    <scope>NUCLEOTIDE SEQUENCE</scope>
    <source>
        <strain evidence="2">ChiGjej2B2-12916</strain>
    </source>
</reference>
<dbReference type="PANTHER" id="PTHR43792">
    <property type="entry name" value="GNAT FAMILY, PUTATIVE (AFU_ORTHOLOGUE AFUA_3G00765)-RELATED-RELATED"/>
    <property type="match status" value="1"/>
</dbReference>
<proteinExistence type="predicted"/>
<dbReference type="Pfam" id="PF13302">
    <property type="entry name" value="Acetyltransf_3"/>
    <property type="match status" value="1"/>
</dbReference>
<dbReference type="Gene3D" id="3.40.630.30">
    <property type="match status" value="1"/>
</dbReference>